<evidence type="ECO:0000313" key="1">
    <source>
        <dbReference type="EMBL" id="PPR02125.1"/>
    </source>
</evidence>
<organism evidence="1 2">
    <name type="scientific">Panaeolus cyanescens</name>
    <dbReference type="NCBI Taxonomy" id="181874"/>
    <lineage>
        <taxon>Eukaryota</taxon>
        <taxon>Fungi</taxon>
        <taxon>Dikarya</taxon>
        <taxon>Basidiomycota</taxon>
        <taxon>Agaricomycotina</taxon>
        <taxon>Agaricomycetes</taxon>
        <taxon>Agaricomycetidae</taxon>
        <taxon>Agaricales</taxon>
        <taxon>Agaricineae</taxon>
        <taxon>Galeropsidaceae</taxon>
        <taxon>Panaeolus</taxon>
    </lineage>
</organism>
<accession>A0A409YGN0</accession>
<dbReference type="AlphaFoldDB" id="A0A409YGN0"/>
<sequence length="267" mass="31405">MIYEVINQHITETESKSRLNTPTIVSTWWDSLHRPHLEQRAVQRLGRLRSELWKCEPNIVKFFNDFQSALLVLNSQLQRASPNVPPPILVMCIRTGYEPLRERFVSLIRELQAANEDLSAARTDDERLVFKNRRGEIENQLLMFYRDAQLYRRVLRAHRGFNESNTGCEDDKHLQEVTEDVVKLQETLQQIKNHRALRRESMASISTLRNSYNDTCQKLIHTDNAPQTSTGFKRWVVKGKVRVLFIWDLLRRRRMVHHGRKSSVSSS</sequence>
<dbReference type="InParanoid" id="A0A409YGN0"/>
<comment type="caution">
    <text evidence="1">The sequence shown here is derived from an EMBL/GenBank/DDBJ whole genome shotgun (WGS) entry which is preliminary data.</text>
</comment>
<gene>
    <name evidence="1" type="ORF">CVT24_011347</name>
</gene>
<protein>
    <submittedName>
        <fullName evidence="1">Uncharacterized protein</fullName>
    </submittedName>
</protein>
<dbReference type="Proteomes" id="UP000284842">
    <property type="component" value="Unassembled WGS sequence"/>
</dbReference>
<keyword evidence="2" id="KW-1185">Reference proteome</keyword>
<proteinExistence type="predicted"/>
<name>A0A409YGN0_9AGAR</name>
<reference evidence="1 2" key="1">
    <citation type="journal article" date="2018" name="Evol. Lett.">
        <title>Horizontal gene cluster transfer increased hallucinogenic mushroom diversity.</title>
        <authorList>
            <person name="Reynolds H.T."/>
            <person name="Vijayakumar V."/>
            <person name="Gluck-Thaler E."/>
            <person name="Korotkin H.B."/>
            <person name="Matheny P.B."/>
            <person name="Slot J.C."/>
        </authorList>
    </citation>
    <scope>NUCLEOTIDE SEQUENCE [LARGE SCALE GENOMIC DNA]</scope>
    <source>
        <strain evidence="1 2">2629</strain>
    </source>
</reference>
<evidence type="ECO:0000313" key="2">
    <source>
        <dbReference type="Proteomes" id="UP000284842"/>
    </source>
</evidence>
<dbReference type="EMBL" id="NHTK01001188">
    <property type="protein sequence ID" value="PPR02125.1"/>
    <property type="molecule type" value="Genomic_DNA"/>
</dbReference>